<evidence type="ECO:0000256" key="1">
    <source>
        <dbReference type="SAM" id="MobiDB-lite"/>
    </source>
</evidence>
<keyword evidence="3" id="KW-1185">Reference proteome</keyword>
<evidence type="ECO:0000313" key="3">
    <source>
        <dbReference type="Proteomes" id="UP000324996"/>
    </source>
</evidence>
<feature type="compositionally biased region" description="Acidic residues" evidence="1">
    <location>
        <begin position="16"/>
        <end position="25"/>
    </location>
</feature>
<reference evidence="2 3" key="1">
    <citation type="submission" date="2019-09" db="EMBL/GenBank/DDBJ databases">
        <title>NBRP : Genome information of microbial organism related human and environment.</title>
        <authorList>
            <person name="Hattori M."/>
            <person name="Oshima K."/>
            <person name="Inaba H."/>
            <person name="Suda W."/>
            <person name="Sakamoto M."/>
            <person name="Iino T."/>
            <person name="Kitahara M."/>
            <person name="Oshida Y."/>
            <person name="Iida T."/>
            <person name="Kudo T."/>
            <person name="Itoh T."/>
            <person name="Ohkuma M."/>
        </authorList>
    </citation>
    <scope>NUCLEOTIDE SEQUENCE [LARGE SCALE GENOMIC DNA]</scope>
    <source>
        <strain evidence="2 3">Q-1</strain>
    </source>
</reference>
<organism evidence="2 3">
    <name type="scientific">Iodidimonas nitroreducens</name>
    <dbReference type="NCBI Taxonomy" id="1236968"/>
    <lineage>
        <taxon>Bacteria</taxon>
        <taxon>Pseudomonadati</taxon>
        <taxon>Pseudomonadota</taxon>
        <taxon>Alphaproteobacteria</taxon>
        <taxon>Iodidimonadales</taxon>
        <taxon>Iodidimonadaceae</taxon>
        <taxon>Iodidimonas</taxon>
    </lineage>
</organism>
<dbReference type="Proteomes" id="UP000324996">
    <property type="component" value="Unassembled WGS sequence"/>
</dbReference>
<dbReference type="AlphaFoldDB" id="A0A5A7N9Z8"/>
<sequence>MQAELEQSGYSTTASFDEELDDPSSDEIIVKAEDAKLDHAHQMDVTSTSNLSFS</sequence>
<accession>A0A5A7N9Z8</accession>
<evidence type="ECO:0000313" key="2">
    <source>
        <dbReference type="EMBL" id="GER05193.1"/>
    </source>
</evidence>
<dbReference type="EMBL" id="BKCN01000019">
    <property type="protein sequence ID" value="GER05193.1"/>
    <property type="molecule type" value="Genomic_DNA"/>
</dbReference>
<comment type="caution">
    <text evidence="2">The sequence shown here is derived from an EMBL/GenBank/DDBJ whole genome shotgun (WGS) entry which is preliminary data.</text>
</comment>
<gene>
    <name evidence="2" type="ORF">JCM17846_28750</name>
</gene>
<proteinExistence type="predicted"/>
<feature type="region of interest" description="Disordered" evidence="1">
    <location>
        <begin position="1"/>
        <end position="27"/>
    </location>
</feature>
<protein>
    <submittedName>
        <fullName evidence="2">Uncharacterized protein</fullName>
    </submittedName>
</protein>
<name>A0A5A7N9Z8_9PROT</name>